<evidence type="ECO:0000256" key="5">
    <source>
        <dbReference type="ARBA" id="ARBA00049117"/>
    </source>
</evidence>
<keyword evidence="8" id="KW-1185">Reference proteome</keyword>
<gene>
    <name evidence="7" type="ORF">ACFQNG_16130</name>
</gene>
<comment type="caution">
    <text evidence="7">The sequence shown here is derived from an EMBL/GenBank/DDBJ whole genome shotgun (WGS) entry which is preliminary data.</text>
</comment>
<dbReference type="InterPro" id="IPR027417">
    <property type="entry name" value="P-loop_NTPase"/>
</dbReference>
<dbReference type="EMBL" id="JBHTBW010000057">
    <property type="protein sequence ID" value="MFC7442604.1"/>
    <property type="molecule type" value="Genomic_DNA"/>
</dbReference>
<dbReference type="Proteomes" id="UP001596500">
    <property type="component" value="Unassembled WGS sequence"/>
</dbReference>
<evidence type="ECO:0000256" key="3">
    <source>
        <dbReference type="ARBA" id="ARBA00023186"/>
    </source>
</evidence>
<dbReference type="Pfam" id="PF02492">
    <property type="entry name" value="cobW"/>
    <property type="match status" value="1"/>
</dbReference>
<evidence type="ECO:0000313" key="8">
    <source>
        <dbReference type="Proteomes" id="UP001596500"/>
    </source>
</evidence>
<accession>A0ABW2RNT1</accession>
<dbReference type="Gene3D" id="3.30.1220.10">
    <property type="entry name" value="CobW-like, C-terminal domain"/>
    <property type="match status" value="1"/>
</dbReference>
<sequence length="310" mass="35399">MKTTSTEIYILSGFLGSGKTTLLTRLLAREKERGRKAAVLMNELGNLSVDSRILPQDTPLKELLNGCICCTIQAQLTQQLTSLCQQYAPDVIYIEATGAAHPVEVLEACVTPLLAKQLKTCKIVTTVDLPRWRDRDRLSIRLKRLLEEQVRFSDFLVINKASEVAEEEKAALLSDLAQCNEQAERVVTDFARFDLSLLYDQTGRQISFRQTEAHQQAHAADHLHVRTFAYTWDGPIDRAKFAEWLRATPDTLYRAKGYMRFLDNPRQTFLFQYAYGMPIFTEEPFPYPFTVVFIGEALPEAEWKEQLAKL</sequence>
<dbReference type="InterPro" id="IPR051316">
    <property type="entry name" value="Zinc-reg_GTPase_activator"/>
</dbReference>
<reference evidence="8" key="1">
    <citation type="journal article" date="2019" name="Int. J. Syst. Evol. Microbiol.">
        <title>The Global Catalogue of Microorganisms (GCM) 10K type strain sequencing project: providing services to taxonomists for standard genome sequencing and annotation.</title>
        <authorList>
            <consortium name="The Broad Institute Genomics Platform"/>
            <consortium name="The Broad Institute Genome Sequencing Center for Infectious Disease"/>
            <person name="Wu L."/>
            <person name="Ma J."/>
        </authorList>
    </citation>
    <scope>NUCLEOTIDE SEQUENCE [LARGE SCALE GENOMIC DNA]</scope>
    <source>
        <strain evidence="8">CGMCC 1.12942</strain>
    </source>
</reference>
<dbReference type="Gene3D" id="3.40.50.300">
    <property type="entry name" value="P-loop containing nucleotide triphosphate hydrolases"/>
    <property type="match status" value="1"/>
</dbReference>
<keyword evidence="3" id="KW-0143">Chaperone</keyword>
<dbReference type="Pfam" id="PF07683">
    <property type="entry name" value="CobW_C"/>
    <property type="match status" value="1"/>
</dbReference>
<dbReference type="PANTHER" id="PTHR13748:SF62">
    <property type="entry name" value="COBW DOMAIN-CONTAINING PROTEIN"/>
    <property type="match status" value="1"/>
</dbReference>
<protein>
    <submittedName>
        <fullName evidence="7">CobW family GTP-binding protein</fullName>
    </submittedName>
</protein>
<proteinExistence type="inferred from homology"/>
<evidence type="ECO:0000256" key="4">
    <source>
        <dbReference type="ARBA" id="ARBA00034320"/>
    </source>
</evidence>
<dbReference type="RefSeq" id="WP_379866597.1">
    <property type="nucleotide sequence ID" value="NZ_JBHTBW010000057.1"/>
</dbReference>
<keyword evidence="2" id="KW-0378">Hydrolase</keyword>
<keyword evidence="1" id="KW-0547">Nucleotide-binding</keyword>
<evidence type="ECO:0000256" key="2">
    <source>
        <dbReference type="ARBA" id="ARBA00022801"/>
    </source>
</evidence>
<dbReference type="CDD" id="cd03112">
    <property type="entry name" value="CobW-like"/>
    <property type="match status" value="1"/>
</dbReference>
<dbReference type="InterPro" id="IPR003495">
    <property type="entry name" value="CobW/HypB/UreG_nucleotide-bd"/>
</dbReference>
<dbReference type="InterPro" id="IPR036627">
    <property type="entry name" value="CobW-likC_sf"/>
</dbReference>
<dbReference type="PANTHER" id="PTHR13748">
    <property type="entry name" value="COBW-RELATED"/>
    <property type="match status" value="1"/>
</dbReference>
<dbReference type="SMART" id="SM00833">
    <property type="entry name" value="CobW_C"/>
    <property type="match status" value="1"/>
</dbReference>
<feature type="domain" description="CobW C-terminal" evidence="6">
    <location>
        <begin position="225"/>
        <end position="310"/>
    </location>
</feature>
<organism evidence="7 8">
    <name type="scientific">Laceyella putida</name>
    <dbReference type="NCBI Taxonomy" id="110101"/>
    <lineage>
        <taxon>Bacteria</taxon>
        <taxon>Bacillati</taxon>
        <taxon>Bacillota</taxon>
        <taxon>Bacilli</taxon>
        <taxon>Bacillales</taxon>
        <taxon>Thermoactinomycetaceae</taxon>
        <taxon>Laceyella</taxon>
    </lineage>
</organism>
<comment type="similarity">
    <text evidence="4">Belongs to the SIMIBI class G3E GTPase family. ZNG1 subfamily.</text>
</comment>
<dbReference type="InterPro" id="IPR011629">
    <property type="entry name" value="CobW-like_C"/>
</dbReference>
<name>A0ABW2RNT1_9BACL</name>
<dbReference type="SUPFAM" id="SSF52540">
    <property type="entry name" value="P-loop containing nucleoside triphosphate hydrolases"/>
    <property type="match status" value="1"/>
</dbReference>
<evidence type="ECO:0000259" key="6">
    <source>
        <dbReference type="SMART" id="SM00833"/>
    </source>
</evidence>
<comment type="catalytic activity">
    <reaction evidence="5">
        <text>GTP + H2O = GDP + phosphate + H(+)</text>
        <dbReference type="Rhea" id="RHEA:19669"/>
        <dbReference type="ChEBI" id="CHEBI:15377"/>
        <dbReference type="ChEBI" id="CHEBI:15378"/>
        <dbReference type="ChEBI" id="CHEBI:37565"/>
        <dbReference type="ChEBI" id="CHEBI:43474"/>
        <dbReference type="ChEBI" id="CHEBI:58189"/>
    </reaction>
    <physiologicalReaction direction="left-to-right" evidence="5">
        <dbReference type="Rhea" id="RHEA:19670"/>
    </physiologicalReaction>
</comment>
<evidence type="ECO:0000256" key="1">
    <source>
        <dbReference type="ARBA" id="ARBA00022741"/>
    </source>
</evidence>
<evidence type="ECO:0000313" key="7">
    <source>
        <dbReference type="EMBL" id="MFC7442604.1"/>
    </source>
</evidence>